<comment type="caution">
    <text evidence="1">The sequence shown here is derived from an EMBL/GenBank/DDBJ whole genome shotgun (WGS) entry which is preliminary data.</text>
</comment>
<reference evidence="1" key="1">
    <citation type="journal article" date="2021" name="New Phytol.">
        <title>Evolutionary innovations through gain and loss of genes in the ectomycorrhizal Boletales.</title>
        <authorList>
            <person name="Wu G."/>
            <person name="Miyauchi S."/>
            <person name="Morin E."/>
            <person name="Kuo A."/>
            <person name="Drula E."/>
            <person name="Varga T."/>
            <person name="Kohler A."/>
            <person name="Feng B."/>
            <person name="Cao Y."/>
            <person name="Lipzen A."/>
            <person name="Daum C."/>
            <person name="Hundley H."/>
            <person name="Pangilinan J."/>
            <person name="Johnson J."/>
            <person name="Barry K."/>
            <person name="LaButti K."/>
            <person name="Ng V."/>
            <person name="Ahrendt S."/>
            <person name="Min B."/>
            <person name="Choi I.G."/>
            <person name="Park H."/>
            <person name="Plett J.M."/>
            <person name="Magnuson J."/>
            <person name="Spatafora J.W."/>
            <person name="Nagy L.G."/>
            <person name="Henrissat B."/>
            <person name="Grigoriev I.V."/>
            <person name="Yang Z.L."/>
            <person name="Xu J."/>
            <person name="Martin F.M."/>
        </authorList>
    </citation>
    <scope>NUCLEOTIDE SEQUENCE</scope>
    <source>
        <strain evidence="1">ATCC 28755</strain>
    </source>
</reference>
<keyword evidence="2" id="KW-1185">Reference proteome</keyword>
<sequence>MKDDRNQIAARISKMLQTQHLRKVFFEQQGLQAQSLLDLLQELLDNLPLPDTRSHLVTVLVRLSRESGLYPERFLLKDVQIQGQFPLAGGSYGDVWKGSLDGRVVAVKMMRTYRTQDAGLLKTFAKEAILWARLSSPYVLPLLGVYCIIEQVRRVCLVSPWMDNANLSQYLEEHPETNRLSLILDVALGLDYLHSFEPSVIHGDLKGVNILITAERRACVADFGLCILVQNANIQFTTSSSAHSAGSVHWMAPELLQVEESTESIRKTCSSDVYAFGCVCFEIYDGRPPFPELNRSQAVLAIKENRPRPRPAHTSLNDDTWALIQQCLVTDPEARPNAKQIIQQLKCHPDVQHHHTPSSWVLPGSNGPVRQDKARPTIGLFTWPRYIWYLLTPDS</sequence>
<accession>A0ACB8ABP8</accession>
<protein>
    <submittedName>
        <fullName evidence="1">Kinase-like domain-containing protein</fullName>
    </submittedName>
</protein>
<evidence type="ECO:0000313" key="2">
    <source>
        <dbReference type="Proteomes" id="UP000790377"/>
    </source>
</evidence>
<proteinExistence type="predicted"/>
<evidence type="ECO:0000313" key="1">
    <source>
        <dbReference type="EMBL" id="KAH7910510.1"/>
    </source>
</evidence>
<name>A0ACB8ABP8_9AGAM</name>
<dbReference type="Proteomes" id="UP000790377">
    <property type="component" value="Unassembled WGS sequence"/>
</dbReference>
<dbReference type="EMBL" id="MU267710">
    <property type="protein sequence ID" value="KAH7910510.1"/>
    <property type="molecule type" value="Genomic_DNA"/>
</dbReference>
<organism evidence="1 2">
    <name type="scientific">Hygrophoropsis aurantiaca</name>
    <dbReference type="NCBI Taxonomy" id="72124"/>
    <lineage>
        <taxon>Eukaryota</taxon>
        <taxon>Fungi</taxon>
        <taxon>Dikarya</taxon>
        <taxon>Basidiomycota</taxon>
        <taxon>Agaricomycotina</taxon>
        <taxon>Agaricomycetes</taxon>
        <taxon>Agaricomycetidae</taxon>
        <taxon>Boletales</taxon>
        <taxon>Coniophorineae</taxon>
        <taxon>Hygrophoropsidaceae</taxon>
        <taxon>Hygrophoropsis</taxon>
    </lineage>
</organism>
<gene>
    <name evidence="1" type="ORF">BJ138DRAFT_98387</name>
</gene>